<organism evidence="9 10">
    <name type="scientific">Ranitomeya imitator</name>
    <name type="common">mimic poison frog</name>
    <dbReference type="NCBI Taxonomy" id="111125"/>
    <lineage>
        <taxon>Eukaryota</taxon>
        <taxon>Metazoa</taxon>
        <taxon>Chordata</taxon>
        <taxon>Craniata</taxon>
        <taxon>Vertebrata</taxon>
        <taxon>Euteleostomi</taxon>
        <taxon>Amphibia</taxon>
        <taxon>Batrachia</taxon>
        <taxon>Anura</taxon>
        <taxon>Neobatrachia</taxon>
        <taxon>Hyloidea</taxon>
        <taxon>Dendrobatidae</taxon>
        <taxon>Dendrobatinae</taxon>
        <taxon>Ranitomeya</taxon>
    </lineage>
</organism>
<dbReference type="Gene3D" id="3.60.15.10">
    <property type="entry name" value="Ribonuclease Z/Hydroxyacylglutathione hydrolase-like"/>
    <property type="match status" value="1"/>
</dbReference>
<sequence>MRDLSSLFAVRPLLYPPSLQYVTSPLSSPLCSCDLSFSTVRDLSSFPTVRDLSSLFAECDLSSLSEFVTSPLSSLSPQYVTSPLSSHHIAGSPHSVHILLEGYCRDVGVDRFQADGSVTLVRGPLTVLVDTAGPWSRDFILDALRSHGVSPEDVTHVICTHGHSDHVGNLNLFPNAEILVSYDLWRDGSYVSHNFRSGEPYLLPGGEGLKVVPTPGHTGSDITLLVPGTTLGTVAVAGDVFEREGDEDTWRELSENPEVQEKSRRNLLGLADVIVPGHGPPFRVIRAGQEHVTS</sequence>
<dbReference type="Pfam" id="PF00753">
    <property type="entry name" value="Lactamase_B"/>
    <property type="match status" value="1"/>
</dbReference>
<comment type="caution">
    <text evidence="9">The sequence shown here is derived from an EMBL/GenBank/DDBJ whole genome shotgun (WGS) entry which is preliminary data.</text>
</comment>
<evidence type="ECO:0000256" key="3">
    <source>
        <dbReference type="ARBA" id="ARBA00011738"/>
    </source>
</evidence>
<dbReference type="CDD" id="cd07711">
    <property type="entry name" value="MBLAC1-like_MBL-fold"/>
    <property type="match status" value="1"/>
</dbReference>
<reference evidence="9" key="1">
    <citation type="submission" date="2023-07" db="EMBL/GenBank/DDBJ databases">
        <authorList>
            <person name="Stuckert A."/>
        </authorList>
    </citation>
    <scope>NUCLEOTIDE SEQUENCE</scope>
</reference>
<feature type="domain" description="Metallo-beta-lactamase" evidence="8">
    <location>
        <begin position="115"/>
        <end position="278"/>
    </location>
</feature>
<evidence type="ECO:0000256" key="4">
    <source>
        <dbReference type="ARBA" id="ARBA00014856"/>
    </source>
</evidence>
<accession>A0ABN9LTF6</accession>
<dbReference type="InterPro" id="IPR039344">
    <property type="entry name" value="MBLAC1"/>
</dbReference>
<comment type="function">
    <text evidence="7">Endoribonuclease that catalyzes the hydrolysis of histone-coding pre-mRNA 3'-end. Involved in histone pre-mRNA processing during the S-phase of the cell cycle, which is required for entering/progressing through S-phase. Cleaves histone pre-mRNA at a major and a minor cleavage site after the 5'-ACCCA-3' and the 5'-ACCCACA-3' sequence, respectively, and located downstream of the stem-loop. May require the presence of the HDE element located at the histone pre-RNA 3'-end to avoid non-specific cleavage.</text>
</comment>
<evidence type="ECO:0000256" key="7">
    <source>
        <dbReference type="ARBA" id="ARBA00045869"/>
    </source>
</evidence>
<evidence type="ECO:0000256" key="6">
    <source>
        <dbReference type="ARBA" id="ARBA00044690"/>
    </source>
</evidence>
<comment type="similarity">
    <text evidence="2">Belongs to the metallo-beta-lactamase superfamily. Glyoxalase II family.</text>
</comment>
<dbReference type="SMART" id="SM00849">
    <property type="entry name" value="Lactamase_B"/>
    <property type="match status" value="1"/>
</dbReference>
<dbReference type="EMBL" id="CAUEEQ010031408">
    <property type="protein sequence ID" value="CAJ0950234.1"/>
    <property type="molecule type" value="Genomic_DNA"/>
</dbReference>
<evidence type="ECO:0000256" key="2">
    <source>
        <dbReference type="ARBA" id="ARBA00006759"/>
    </source>
</evidence>
<comment type="catalytic activity">
    <reaction evidence="6">
        <text>a ribonucleotidyl-ribonucleotide-RNA + H2O = a 3'-end ribonucleotide-RNA + a 5'-end 5'-phospho-ribonucleoside-RNA + H(+)</text>
        <dbReference type="Rhea" id="RHEA:68096"/>
        <dbReference type="Rhea" id="RHEA-COMP:15179"/>
        <dbReference type="Rhea" id="RHEA-COMP:17355"/>
        <dbReference type="Rhea" id="RHEA-COMP:17428"/>
        <dbReference type="ChEBI" id="CHEBI:15377"/>
        <dbReference type="ChEBI" id="CHEBI:15378"/>
        <dbReference type="ChEBI" id="CHEBI:74896"/>
        <dbReference type="ChEBI" id="CHEBI:138282"/>
        <dbReference type="ChEBI" id="CHEBI:173118"/>
    </reaction>
    <physiologicalReaction direction="left-to-right" evidence="6">
        <dbReference type="Rhea" id="RHEA:68097"/>
    </physiologicalReaction>
</comment>
<name>A0ABN9LTF6_9NEOB</name>
<dbReference type="InterPro" id="IPR036866">
    <property type="entry name" value="RibonucZ/Hydroxyglut_hydro"/>
</dbReference>
<dbReference type="PANTHER" id="PTHR23200">
    <property type="entry name" value="METALLO-BETA-LACTAMASE DOMAIN-CONTAINING PROTEIN 1"/>
    <property type="match status" value="1"/>
</dbReference>
<comment type="subunit">
    <text evidence="3">Homodimer.</text>
</comment>
<evidence type="ECO:0000256" key="1">
    <source>
        <dbReference type="ARBA" id="ARBA00004514"/>
    </source>
</evidence>
<protein>
    <recommendedName>
        <fullName evidence="4">Metallo-beta-lactamase domain-containing protein 1</fullName>
    </recommendedName>
    <alternativeName>
        <fullName evidence="5">Endoribonuclease MBLAC1</fullName>
    </alternativeName>
</protein>
<keyword evidence="10" id="KW-1185">Reference proteome</keyword>
<evidence type="ECO:0000256" key="5">
    <source>
        <dbReference type="ARBA" id="ARBA00032988"/>
    </source>
</evidence>
<dbReference type="Proteomes" id="UP001176940">
    <property type="component" value="Unassembled WGS sequence"/>
</dbReference>
<dbReference type="SUPFAM" id="SSF56281">
    <property type="entry name" value="Metallo-hydrolase/oxidoreductase"/>
    <property type="match status" value="1"/>
</dbReference>
<dbReference type="PANTHER" id="PTHR23200:SF48">
    <property type="entry name" value="METALLO-BETA-LACTAMASE DOMAIN-CONTAINING PROTEIN 1"/>
    <property type="match status" value="1"/>
</dbReference>
<dbReference type="InterPro" id="IPR001279">
    <property type="entry name" value="Metallo-B-lactamas"/>
</dbReference>
<evidence type="ECO:0000259" key="8">
    <source>
        <dbReference type="SMART" id="SM00849"/>
    </source>
</evidence>
<evidence type="ECO:0000313" key="10">
    <source>
        <dbReference type="Proteomes" id="UP001176940"/>
    </source>
</evidence>
<comment type="subcellular location">
    <subcellularLocation>
        <location evidence="1">Cytoplasm</location>
        <location evidence="1">Cytosol</location>
    </subcellularLocation>
</comment>
<gene>
    <name evidence="9" type="ORF">RIMI_LOCUS12951738</name>
</gene>
<evidence type="ECO:0000313" key="9">
    <source>
        <dbReference type="EMBL" id="CAJ0950234.1"/>
    </source>
</evidence>
<proteinExistence type="inferred from homology"/>